<dbReference type="EMBL" id="MU004307">
    <property type="protein sequence ID" value="KAF2659363.1"/>
    <property type="molecule type" value="Genomic_DNA"/>
</dbReference>
<keyword evidence="3" id="KW-1185">Reference proteome</keyword>
<accession>A0A6A6TK72</accession>
<evidence type="ECO:0000256" key="1">
    <source>
        <dbReference type="SAM" id="MobiDB-lite"/>
    </source>
</evidence>
<proteinExistence type="predicted"/>
<dbReference type="Proteomes" id="UP000799324">
    <property type="component" value="Unassembled WGS sequence"/>
</dbReference>
<dbReference type="AlphaFoldDB" id="A0A6A6TK72"/>
<protein>
    <submittedName>
        <fullName evidence="2">Uncharacterized protein</fullName>
    </submittedName>
</protein>
<feature type="region of interest" description="Disordered" evidence="1">
    <location>
        <begin position="86"/>
        <end position="105"/>
    </location>
</feature>
<gene>
    <name evidence="2" type="ORF">K491DRAFT_689234</name>
</gene>
<evidence type="ECO:0000313" key="3">
    <source>
        <dbReference type="Proteomes" id="UP000799324"/>
    </source>
</evidence>
<sequence length="105" mass="10920">MMLRFPRVDHIDHRSSSTFVAGPTCCTWGALTTSSFSVLCSSAIAASVTSTVACVGCGEDAPSAFSGSVFAVSVAVIQAACAHEKETSKAEWSTSRQQAKKEVSV</sequence>
<reference evidence="2" key="1">
    <citation type="journal article" date="2020" name="Stud. Mycol.">
        <title>101 Dothideomycetes genomes: a test case for predicting lifestyles and emergence of pathogens.</title>
        <authorList>
            <person name="Haridas S."/>
            <person name="Albert R."/>
            <person name="Binder M."/>
            <person name="Bloem J."/>
            <person name="Labutti K."/>
            <person name="Salamov A."/>
            <person name="Andreopoulos B."/>
            <person name="Baker S."/>
            <person name="Barry K."/>
            <person name="Bills G."/>
            <person name="Bluhm B."/>
            <person name="Cannon C."/>
            <person name="Castanera R."/>
            <person name="Culley D."/>
            <person name="Daum C."/>
            <person name="Ezra D."/>
            <person name="Gonzalez J."/>
            <person name="Henrissat B."/>
            <person name="Kuo A."/>
            <person name="Liang C."/>
            <person name="Lipzen A."/>
            <person name="Lutzoni F."/>
            <person name="Magnuson J."/>
            <person name="Mondo S."/>
            <person name="Nolan M."/>
            <person name="Ohm R."/>
            <person name="Pangilinan J."/>
            <person name="Park H.-J."/>
            <person name="Ramirez L."/>
            <person name="Alfaro M."/>
            <person name="Sun H."/>
            <person name="Tritt A."/>
            <person name="Yoshinaga Y."/>
            <person name="Zwiers L.-H."/>
            <person name="Turgeon B."/>
            <person name="Goodwin S."/>
            <person name="Spatafora J."/>
            <person name="Crous P."/>
            <person name="Grigoriev I."/>
        </authorList>
    </citation>
    <scope>NUCLEOTIDE SEQUENCE</scope>
    <source>
        <strain evidence="2">CBS 122681</strain>
    </source>
</reference>
<organism evidence="2 3">
    <name type="scientific">Lophiostoma macrostomum CBS 122681</name>
    <dbReference type="NCBI Taxonomy" id="1314788"/>
    <lineage>
        <taxon>Eukaryota</taxon>
        <taxon>Fungi</taxon>
        <taxon>Dikarya</taxon>
        <taxon>Ascomycota</taxon>
        <taxon>Pezizomycotina</taxon>
        <taxon>Dothideomycetes</taxon>
        <taxon>Pleosporomycetidae</taxon>
        <taxon>Pleosporales</taxon>
        <taxon>Lophiostomataceae</taxon>
        <taxon>Lophiostoma</taxon>
    </lineage>
</organism>
<name>A0A6A6TK72_9PLEO</name>
<evidence type="ECO:0000313" key="2">
    <source>
        <dbReference type="EMBL" id="KAF2659363.1"/>
    </source>
</evidence>